<dbReference type="Proteomes" id="UP000005512">
    <property type="component" value="Unassembled WGS sequence"/>
</dbReference>
<keyword evidence="3" id="KW-0812">Transmembrane</keyword>
<dbReference type="GO" id="GO:0000160">
    <property type="term" value="P:phosphorelay signal transduction system"/>
    <property type="evidence" value="ECO:0007669"/>
    <property type="project" value="InterPro"/>
</dbReference>
<dbReference type="PROSITE" id="PS51755">
    <property type="entry name" value="OMPR_PHOB"/>
    <property type="match status" value="1"/>
</dbReference>
<comment type="caution">
    <text evidence="5">The sequence shown here is derived from an EMBL/GenBank/DDBJ whole genome shotgun (WGS) entry which is preliminary data.</text>
</comment>
<protein>
    <submittedName>
        <fullName evidence="5">Transcriptional regulatory protein, C-terminal domain protein</fullName>
    </submittedName>
</protein>
<dbReference type="eggNOG" id="COG3710">
    <property type="taxonomic scope" value="Bacteria"/>
</dbReference>
<dbReference type="GO" id="GO:0003677">
    <property type="term" value="F:DNA binding"/>
    <property type="evidence" value="ECO:0007669"/>
    <property type="project" value="UniProtKB-UniRule"/>
</dbReference>
<proteinExistence type="predicted"/>
<evidence type="ECO:0000256" key="2">
    <source>
        <dbReference type="PROSITE-ProRule" id="PRU01091"/>
    </source>
</evidence>
<dbReference type="EMBL" id="ABXV02000046">
    <property type="protein sequence ID" value="EFB70883.1"/>
    <property type="molecule type" value="Genomic_DNA"/>
</dbReference>
<dbReference type="Gene3D" id="1.10.10.10">
    <property type="entry name" value="Winged helix-like DNA-binding domain superfamily/Winged helix DNA-binding domain"/>
    <property type="match status" value="1"/>
</dbReference>
<dbReference type="CDD" id="cd00383">
    <property type="entry name" value="trans_reg_C"/>
    <property type="match status" value="1"/>
</dbReference>
<dbReference type="InterPro" id="IPR016032">
    <property type="entry name" value="Sig_transdc_resp-reg_C-effctor"/>
</dbReference>
<evidence type="ECO:0000259" key="4">
    <source>
        <dbReference type="PROSITE" id="PS51755"/>
    </source>
</evidence>
<dbReference type="InterPro" id="IPR036388">
    <property type="entry name" value="WH-like_DNA-bd_sf"/>
</dbReference>
<keyword evidence="1 2" id="KW-0238">DNA-binding</keyword>
<dbReference type="SMART" id="SM00862">
    <property type="entry name" value="Trans_reg_C"/>
    <property type="match status" value="1"/>
</dbReference>
<dbReference type="HOGENOM" id="CLU_075545_1_1_6"/>
<feature type="transmembrane region" description="Helical" evidence="3">
    <location>
        <begin position="204"/>
        <end position="224"/>
    </location>
</feature>
<feature type="domain" description="OmpR/PhoB-type" evidence="4">
    <location>
        <begin position="4"/>
        <end position="110"/>
    </location>
</feature>
<dbReference type="RefSeq" id="WP_006816051.1">
    <property type="nucleotide sequence ID" value="NZ_GG703821.1"/>
</dbReference>
<dbReference type="SUPFAM" id="SSF46894">
    <property type="entry name" value="C-terminal effector domain of the bipartite response regulators"/>
    <property type="match status" value="1"/>
</dbReference>
<dbReference type="AlphaFoldDB" id="D1P736"/>
<feature type="DNA-binding region" description="OmpR/PhoB-type" evidence="2">
    <location>
        <begin position="4"/>
        <end position="110"/>
    </location>
</feature>
<evidence type="ECO:0000313" key="6">
    <source>
        <dbReference type="Proteomes" id="UP000005512"/>
    </source>
</evidence>
<organism evidence="5 6">
    <name type="scientific">Providencia rustigianii DSM 4541</name>
    <dbReference type="NCBI Taxonomy" id="500637"/>
    <lineage>
        <taxon>Bacteria</taxon>
        <taxon>Pseudomonadati</taxon>
        <taxon>Pseudomonadota</taxon>
        <taxon>Gammaproteobacteria</taxon>
        <taxon>Enterobacterales</taxon>
        <taxon>Morganellaceae</taxon>
        <taxon>Providencia</taxon>
    </lineage>
</organism>
<dbReference type="GO" id="GO:0006355">
    <property type="term" value="P:regulation of DNA-templated transcription"/>
    <property type="evidence" value="ECO:0007669"/>
    <property type="project" value="InterPro"/>
</dbReference>
<dbReference type="InterPro" id="IPR001867">
    <property type="entry name" value="OmpR/PhoB-type_DNA-bd"/>
</dbReference>
<dbReference type="Pfam" id="PF00486">
    <property type="entry name" value="Trans_reg_C"/>
    <property type="match status" value="1"/>
</dbReference>
<keyword evidence="3" id="KW-0472">Membrane</keyword>
<reference evidence="5" key="1">
    <citation type="submission" date="2009-12" db="EMBL/GenBank/DDBJ databases">
        <authorList>
            <person name="Weinstock G."/>
            <person name="Sodergren E."/>
            <person name="Clifton S."/>
            <person name="Fulton L."/>
            <person name="Fulton B."/>
            <person name="Courtney L."/>
            <person name="Fronick C."/>
            <person name="Harrison M."/>
            <person name="Strong C."/>
            <person name="Farmer C."/>
            <person name="Delahaunty K."/>
            <person name="Markovic C."/>
            <person name="Hall O."/>
            <person name="Minx P."/>
            <person name="Tomlinson C."/>
            <person name="Mitreva M."/>
            <person name="Nelson J."/>
            <person name="Hou S."/>
            <person name="Wollam A."/>
            <person name="Pepin K.H."/>
            <person name="Johnson M."/>
            <person name="Bhonagiri V."/>
            <person name="Nash W.E."/>
            <person name="Warren W."/>
            <person name="Chinwalla A."/>
            <person name="Mardis E.R."/>
            <person name="Wilson R.K."/>
        </authorList>
    </citation>
    <scope>NUCLEOTIDE SEQUENCE [LARGE SCALE GENOMIC DNA]</scope>
    <source>
        <strain evidence="5">DSM 4541</strain>
    </source>
</reference>
<gene>
    <name evidence="5" type="ORF">PROVRUST_08056</name>
</gene>
<keyword evidence="3" id="KW-1133">Transmembrane helix</keyword>
<evidence type="ECO:0000256" key="1">
    <source>
        <dbReference type="ARBA" id="ARBA00023125"/>
    </source>
</evidence>
<evidence type="ECO:0000313" key="5">
    <source>
        <dbReference type="EMBL" id="EFB70883.1"/>
    </source>
</evidence>
<keyword evidence="6" id="KW-1185">Reference proteome</keyword>
<sequence length="322" mass="36854">MIEKHDYTIDEKFIFEQRKCLIYLKGDLDQSVELSKPAARLFGEILLLNFKKGIATRDELLTNVWEEYGLVGSNNNLNTYISEIRKKLEQVGIDPKTIVTVPKKGFRIDSHLSKFKIDDDAEIISNEIITKDDYDSLHPSLVPSHFVLADDHKSIFDSSSQPTEDTLINSCSLLNDSTSLNTEEIIENKNAISQGYNDSKNKKLIKFSVITFIIAIILISIYIISNNNKYINNQENTYHTVSTRENCIIQTPIEMSEKTTSDTIDFVNKKLEKYNISCDEPKRIILLSDVNSAYSFDKNIALSICKEKNNRFECVSINDQRI</sequence>
<dbReference type="STRING" id="500637.PROVRUST_08056"/>
<evidence type="ECO:0000256" key="3">
    <source>
        <dbReference type="SAM" id="Phobius"/>
    </source>
</evidence>
<name>D1P736_9GAMM</name>
<accession>D1P736</accession>